<dbReference type="AlphaFoldDB" id="A0A1G7DXL9"/>
<evidence type="ECO:0000313" key="3">
    <source>
        <dbReference type="EMBL" id="SDE56151.1"/>
    </source>
</evidence>
<dbReference type="RefSeq" id="WP_092079872.1">
    <property type="nucleotide sequence ID" value="NZ_FNAQ01000016.1"/>
</dbReference>
<dbReference type="STRING" id="57664.SAMN05661003_11625"/>
<evidence type="ECO:0000259" key="2">
    <source>
        <dbReference type="Pfam" id="PF25583"/>
    </source>
</evidence>
<keyword evidence="3" id="KW-0238">DNA-binding</keyword>
<evidence type="ECO:0000313" key="4">
    <source>
        <dbReference type="Proteomes" id="UP000243205"/>
    </source>
</evidence>
<feature type="domain" description="WYL" evidence="1">
    <location>
        <begin position="150"/>
        <end position="217"/>
    </location>
</feature>
<proteinExistence type="predicted"/>
<dbReference type="InterPro" id="IPR057727">
    <property type="entry name" value="WCX_dom"/>
</dbReference>
<dbReference type="Proteomes" id="UP000243205">
    <property type="component" value="Unassembled WGS sequence"/>
</dbReference>
<keyword evidence="4" id="KW-1185">Reference proteome</keyword>
<dbReference type="EMBL" id="FNAQ01000016">
    <property type="protein sequence ID" value="SDE56151.1"/>
    <property type="molecule type" value="Genomic_DNA"/>
</dbReference>
<dbReference type="OrthoDB" id="5417724at2"/>
<organism evidence="3 4">
    <name type="scientific">Desulfuromonas thiophila</name>
    <dbReference type="NCBI Taxonomy" id="57664"/>
    <lineage>
        <taxon>Bacteria</taxon>
        <taxon>Pseudomonadati</taxon>
        <taxon>Thermodesulfobacteriota</taxon>
        <taxon>Desulfuromonadia</taxon>
        <taxon>Desulfuromonadales</taxon>
        <taxon>Desulfuromonadaceae</taxon>
        <taxon>Desulfuromonas</taxon>
    </lineage>
</organism>
<feature type="domain" description="WCX" evidence="2">
    <location>
        <begin position="254"/>
        <end position="327"/>
    </location>
</feature>
<dbReference type="InterPro" id="IPR026881">
    <property type="entry name" value="WYL_dom"/>
</dbReference>
<dbReference type="InterPro" id="IPR051534">
    <property type="entry name" value="CBASS_pafABC_assoc_protein"/>
</dbReference>
<accession>A0A1G7DXL9</accession>
<sequence>METLLRHWHMLRLLPRHPRKISTADLESALDSAGFPTSRRTIQRDLDKLSTEFPLVCDGNKPAGWSWQASAAAFDIPGMDTAAALTFQMVDTYLRRLLPQGCLQALQPHLARAEQLLEQLEGGGLKNWPDKVRIVQRTQSLQPPVIDAAVVDVVYEALFHDRQFLGCYHSRNDGTRREFVVNPLGLIFSDPLIYLVASLWDYPDVRLLALHRFDSARLLKDGCRRPAGFDLEAYLAQGGAEFVTTPMAGTLELQMLMTTAVAFHLRESPISTDQRITDGPTGWLYIRATVNDSQQLRWWLLGFADQVEVLQPQSLREEIAAKAQAMVQRYQGISSESPR</sequence>
<dbReference type="GO" id="GO:0003677">
    <property type="term" value="F:DNA binding"/>
    <property type="evidence" value="ECO:0007669"/>
    <property type="project" value="UniProtKB-KW"/>
</dbReference>
<evidence type="ECO:0000259" key="1">
    <source>
        <dbReference type="Pfam" id="PF13280"/>
    </source>
</evidence>
<dbReference type="PANTHER" id="PTHR34580">
    <property type="match status" value="1"/>
</dbReference>
<gene>
    <name evidence="3" type="ORF">SAMN05661003_11625</name>
</gene>
<dbReference type="Pfam" id="PF13280">
    <property type="entry name" value="WYL"/>
    <property type="match status" value="1"/>
</dbReference>
<dbReference type="PANTHER" id="PTHR34580:SF1">
    <property type="entry name" value="PROTEIN PAFC"/>
    <property type="match status" value="1"/>
</dbReference>
<dbReference type="Pfam" id="PF25583">
    <property type="entry name" value="WCX"/>
    <property type="match status" value="1"/>
</dbReference>
<reference evidence="4" key="1">
    <citation type="submission" date="2016-10" db="EMBL/GenBank/DDBJ databases">
        <authorList>
            <person name="Varghese N."/>
            <person name="Submissions S."/>
        </authorList>
    </citation>
    <scope>NUCLEOTIDE SEQUENCE [LARGE SCALE GENOMIC DNA]</scope>
    <source>
        <strain evidence="4">DSM 8987</strain>
    </source>
</reference>
<name>A0A1G7DXL9_9BACT</name>
<dbReference type="PROSITE" id="PS52050">
    <property type="entry name" value="WYL"/>
    <property type="match status" value="1"/>
</dbReference>
<protein>
    <submittedName>
        <fullName evidence="3">Predicted DNA-binding transcriptional regulator YafY, contains an HTH and WYL domains</fullName>
    </submittedName>
</protein>